<feature type="region of interest" description="Disordered" evidence="1">
    <location>
        <begin position="59"/>
        <end position="122"/>
    </location>
</feature>
<reference evidence="4" key="1">
    <citation type="submission" date="2017-10" db="EMBL/GenBank/DDBJ databases">
        <title>Rapid genome shrinkage in a self-fertile nematode reveals novel sperm competition proteins.</title>
        <authorList>
            <person name="Yin D."/>
            <person name="Schwarz E.M."/>
            <person name="Thomas C.G."/>
            <person name="Felde R.L."/>
            <person name="Korf I.F."/>
            <person name="Cutter A.D."/>
            <person name="Schartner C.M."/>
            <person name="Ralston E.J."/>
            <person name="Meyer B.J."/>
            <person name="Haag E.S."/>
        </authorList>
    </citation>
    <scope>NUCLEOTIDE SEQUENCE [LARGE SCALE GENOMIC DNA]</scope>
    <source>
        <strain evidence="4">JU1422</strain>
    </source>
</reference>
<keyword evidence="4" id="KW-1185">Reference proteome</keyword>
<dbReference type="InterPro" id="IPR040161">
    <property type="entry name" value="FB224"/>
</dbReference>
<accession>A0A2G5TXJ9</accession>
<evidence type="ECO:0000256" key="1">
    <source>
        <dbReference type="SAM" id="MobiDB-lite"/>
    </source>
</evidence>
<sequence length="482" mass="56698">MSDDSPVTEKNYEPFIKKRFEERVSLELTHTYLCRAIQKNQRNPGKQITALTPLNAIQDDVDDSEAVTSSSNPDDDMEPCAKRSRASENPENEKFDSIKSKDPISCDPKIYDPPGPKSNIDSDPVQFETVRDVFETQAAPLMDRFQDSVKLQDIPDILFCRRISKKFCEKMEKVELPTRRLTVSISTDFVIVKIYNTTEEFESEPMEIRYQKIEKRRFDRICRLELYEYVTSEDYKTIAACDIFFLLQQPDLELQIFDIHMLHDDQYIDISLQKLILNLLGRLEHKIHVEQFEYMYSREELYVPNTVSNYLAQFLRAFQAGTLKKIDVSVWDDKEILKGRMYEQIKELNFKEVFATEQWKEMEQLDDLEGVVPKDWDNLIHLKIVNVNTVDENDLKCILNHIPKHADPFFQVTYEKLKDIAFVKAAFREHGKFDVDPDSTEFGFGLKFYREVEDGRVLVYKLNSMDFSICFQKEKPDCQLFE</sequence>
<dbReference type="PANTHER" id="PTHR23015">
    <property type="entry name" value="UNCHARACTERIZED C.ELEGANS PROTEIN"/>
    <property type="match status" value="1"/>
</dbReference>
<evidence type="ECO:0000313" key="4">
    <source>
        <dbReference type="Proteomes" id="UP000230233"/>
    </source>
</evidence>
<feature type="domain" description="DUF38" evidence="2">
    <location>
        <begin position="299"/>
        <end position="402"/>
    </location>
</feature>
<dbReference type="GO" id="GO:0045087">
    <property type="term" value="P:innate immune response"/>
    <property type="evidence" value="ECO:0007669"/>
    <property type="project" value="TreeGrafter"/>
</dbReference>
<evidence type="ECO:0000259" key="2">
    <source>
        <dbReference type="Pfam" id="PF01827"/>
    </source>
</evidence>
<feature type="compositionally biased region" description="Basic and acidic residues" evidence="1">
    <location>
        <begin position="79"/>
        <end position="104"/>
    </location>
</feature>
<name>A0A2G5TXJ9_9PELO</name>
<protein>
    <recommendedName>
        <fullName evidence="2">DUF38 domain-containing protein</fullName>
    </recommendedName>
</protein>
<dbReference type="OrthoDB" id="5882658at2759"/>
<organism evidence="3 4">
    <name type="scientific">Caenorhabditis nigoni</name>
    <dbReference type="NCBI Taxonomy" id="1611254"/>
    <lineage>
        <taxon>Eukaryota</taxon>
        <taxon>Metazoa</taxon>
        <taxon>Ecdysozoa</taxon>
        <taxon>Nematoda</taxon>
        <taxon>Chromadorea</taxon>
        <taxon>Rhabditida</taxon>
        <taxon>Rhabditina</taxon>
        <taxon>Rhabditomorpha</taxon>
        <taxon>Rhabditoidea</taxon>
        <taxon>Rhabditidae</taxon>
        <taxon>Peloderinae</taxon>
        <taxon>Caenorhabditis</taxon>
    </lineage>
</organism>
<gene>
    <name evidence="3" type="primary">Cnig_chr_IV.g12482</name>
    <name evidence="3" type="ORF">B9Z55_012482</name>
</gene>
<comment type="caution">
    <text evidence="3">The sequence shown here is derived from an EMBL/GenBank/DDBJ whole genome shotgun (WGS) entry which is preliminary data.</text>
</comment>
<proteinExistence type="predicted"/>
<dbReference type="InterPro" id="IPR002900">
    <property type="entry name" value="DUF38/FTH_CAE_spp"/>
</dbReference>
<dbReference type="PANTHER" id="PTHR23015:SF4">
    <property type="entry name" value="DUF38 DOMAIN-CONTAINING PROTEIN-RELATED"/>
    <property type="match status" value="1"/>
</dbReference>
<dbReference type="EMBL" id="PDUG01000004">
    <property type="protein sequence ID" value="PIC31963.1"/>
    <property type="molecule type" value="Genomic_DNA"/>
</dbReference>
<dbReference type="Proteomes" id="UP000230233">
    <property type="component" value="Chromosome IV"/>
</dbReference>
<dbReference type="AlphaFoldDB" id="A0A2G5TXJ9"/>
<evidence type="ECO:0000313" key="3">
    <source>
        <dbReference type="EMBL" id="PIC31963.1"/>
    </source>
</evidence>
<dbReference type="Pfam" id="PF01827">
    <property type="entry name" value="FTH"/>
    <property type="match status" value="1"/>
</dbReference>